<dbReference type="EMBL" id="KZ824583">
    <property type="protein sequence ID" value="RAK83782.1"/>
    <property type="molecule type" value="Genomic_DNA"/>
</dbReference>
<name>A0ACD1I0I7_9EURO</name>
<proteinExistence type="predicted"/>
<sequence length="617" mass="67467">MSFYVVVDVDPDRDHDYYVLSCTPQCDGKDISKAEIGITISQKVVQKSITLNHRNWGSLIVLEVRMDPPNARVICLHKVPFHTQVLRVVEQGTAPNTGPPFPPLRPYHSQVSTVLDTNRRMPRPPTKRNRLTSKAPPAAENDSQQGPGRHGISSEANTKFTENANQIVTDFPEVGQSGQASEIRRQLRNQTPLTRAQEHAIESSPIGDLETTGSRPATRARGYSSTLSVVGRKGDTGSKVPGTPAFESSILSNFRRRPRQPSIMQMMQAEDGSSDLDDDDDVFLGSLSPEDESTPLNLSRSRPLPIRQTASPSPRHPTPSSDGSRKRKLSGETPHASQSDSEVTENSPAISPTSQRRQSGIGVSVGHTQTPDSPGALSQTLAPPMSSSPPLSPTHTESPRGSAQQKHIDKPAEPATTNKLVLPTSALQDRLLPRRNRSQRKRFGMDGSEFREDPIDGDQSATEQDDDDDELYYLPPKQSSRAPRKRLVEQKSAKSTRTVQGAQPMADSVQGQIIGGQHPAAQPNATAKKPGDKRMTYRTMGPNKENEPVDTSPLSSPLSSPPDSEESESESTAESTLGSHFLSDELRLQAKKFADVDKWELEFEDVAPDSQGSEVFR</sequence>
<accession>A0ACD1I0I7</accession>
<evidence type="ECO:0000313" key="2">
    <source>
        <dbReference type="Proteomes" id="UP000249748"/>
    </source>
</evidence>
<gene>
    <name evidence="1" type="ORF">BO79DRAFT_248565</name>
</gene>
<keyword evidence="2" id="KW-1185">Reference proteome</keyword>
<reference evidence="1" key="1">
    <citation type="submission" date="2018-02" db="EMBL/GenBank/DDBJ databases">
        <title>The genomes of Aspergillus section Nigri reveals drivers in fungal speciation.</title>
        <authorList>
            <consortium name="DOE Joint Genome Institute"/>
            <person name="Vesth T.C."/>
            <person name="Nybo J."/>
            <person name="Theobald S."/>
            <person name="Brandl J."/>
            <person name="Frisvad J.C."/>
            <person name="Nielsen K.F."/>
            <person name="Lyhne E.K."/>
            <person name="Kogle M.E."/>
            <person name="Kuo A."/>
            <person name="Riley R."/>
            <person name="Clum A."/>
            <person name="Nolan M."/>
            <person name="Lipzen A."/>
            <person name="Salamov A."/>
            <person name="Henrissat B."/>
            <person name="Wiebenga A."/>
            <person name="De vries R.P."/>
            <person name="Grigoriev I.V."/>
            <person name="Mortensen U.H."/>
            <person name="Andersen M.R."/>
            <person name="Baker S.E."/>
        </authorList>
    </citation>
    <scope>NUCLEOTIDE SEQUENCE</scope>
    <source>
        <strain evidence="1">CBS 115574</strain>
    </source>
</reference>
<organism evidence="1 2">
    <name type="scientific">Aspergillus costaricaensis CBS 115574</name>
    <dbReference type="NCBI Taxonomy" id="1448317"/>
    <lineage>
        <taxon>Eukaryota</taxon>
        <taxon>Fungi</taxon>
        <taxon>Dikarya</taxon>
        <taxon>Ascomycota</taxon>
        <taxon>Pezizomycotina</taxon>
        <taxon>Eurotiomycetes</taxon>
        <taxon>Eurotiomycetidae</taxon>
        <taxon>Eurotiales</taxon>
        <taxon>Aspergillaceae</taxon>
        <taxon>Aspergillus</taxon>
        <taxon>Aspergillus subgen. Circumdati</taxon>
    </lineage>
</organism>
<protein>
    <submittedName>
        <fullName evidence="1">Uncharacterized protein</fullName>
    </submittedName>
</protein>
<dbReference type="Proteomes" id="UP000249748">
    <property type="component" value="Unassembled WGS sequence"/>
</dbReference>
<evidence type="ECO:0000313" key="1">
    <source>
        <dbReference type="EMBL" id="RAK83782.1"/>
    </source>
</evidence>